<dbReference type="Proteomes" id="UP001457282">
    <property type="component" value="Unassembled WGS sequence"/>
</dbReference>
<sequence>MAAPISSTRFPPSLPLSTITIYIPQSPSPAKPNNYTSSTAHIQSVFSCSITDHHQIRTGNQSTQPASSISVAPPSQAHAAVTVKPAIHSAAAHLTGPSHLFSPIPVLPSIHAASVTGDPIHFAEPRCQSSIQGRSDLPSPLLPSPSP</sequence>
<gene>
    <name evidence="1" type="ORF">M0R45_015203</name>
</gene>
<accession>A0AAW1XQM3</accession>
<evidence type="ECO:0000313" key="2">
    <source>
        <dbReference type="Proteomes" id="UP001457282"/>
    </source>
</evidence>
<dbReference type="AlphaFoldDB" id="A0AAW1XQM3"/>
<organism evidence="1 2">
    <name type="scientific">Rubus argutus</name>
    <name type="common">Southern blackberry</name>
    <dbReference type="NCBI Taxonomy" id="59490"/>
    <lineage>
        <taxon>Eukaryota</taxon>
        <taxon>Viridiplantae</taxon>
        <taxon>Streptophyta</taxon>
        <taxon>Embryophyta</taxon>
        <taxon>Tracheophyta</taxon>
        <taxon>Spermatophyta</taxon>
        <taxon>Magnoliopsida</taxon>
        <taxon>eudicotyledons</taxon>
        <taxon>Gunneridae</taxon>
        <taxon>Pentapetalae</taxon>
        <taxon>rosids</taxon>
        <taxon>fabids</taxon>
        <taxon>Rosales</taxon>
        <taxon>Rosaceae</taxon>
        <taxon>Rosoideae</taxon>
        <taxon>Rosoideae incertae sedis</taxon>
        <taxon>Rubus</taxon>
    </lineage>
</organism>
<evidence type="ECO:0000313" key="1">
    <source>
        <dbReference type="EMBL" id="KAK9938470.1"/>
    </source>
</evidence>
<name>A0AAW1XQM3_RUBAR</name>
<protein>
    <submittedName>
        <fullName evidence="1">Uncharacterized protein</fullName>
    </submittedName>
</protein>
<keyword evidence="2" id="KW-1185">Reference proteome</keyword>
<proteinExistence type="predicted"/>
<dbReference type="EMBL" id="JBEDUW010000003">
    <property type="protein sequence ID" value="KAK9938470.1"/>
    <property type="molecule type" value="Genomic_DNA"/>
</dbReference>
<reference evidence="1 2" key="1">
    <citation type="journal article" date="2023" name="G3 (Bethesda)">
        <title>A chromosome-length genome assembly and annotation of blackberry (Rubus argutus, cv. 'Hillquist').</title>
        <authorList>
            <person name="Bruna T."/>
            <person name="Aryal R."/>
            <person name="Dudchenko O."/>
            <person name="Sargent D.J."/>
            <person name="Mead D."/>
            <person name="Buti M."/>
            <person name="Cavallini A."/>
            <person name="Hytonen T."/>
            <person name="Andres J."/>
            <person name="Pham M."/>
            <person name="Weisz D."/>
            <person name="Mascagni F."/>
            <person name="Usai G."/>
            <person name="Natali L."/>
            <person name="Bassil N."/>
            <person name="Fernandez G.E."/>
            <person name="Lomsadze A."/>
            <person name="Armour M."/>
            <person name="Olukolu B."/>
            <person name="Poorten T."/>
            <person name="Britton C."/>
            <person name="Davik J."/>
            <person name="Ashrafi H."/>
            <person name="Aiden E.L."/>
            <person name="Borodovsky M."/>
            <person name="Worthington M."/>
        </authorList>
    </citation>
    <scope>NUCLEOTIDE SEQUENCE [LARGE SCALE GENOMIC DNA]</scope>
    <source>
        <strain evidence="1">PI 553951</strain>
    </source>
</reference>
<comment type="caution">
    <text evidence="1">The sequence shown here is derived from an EMBL/GenBank/DDBJ whole genome shotgun (WGS) entry which is preliminary data.</text>
</comment>